<reference evidence="1" key="1">
    <citation type="submission" date="2019-03" db="EMBL/GenBank/DDBJ databases">
        <title>WGS assembly of Setaria viridis.</title>
        <authorList>
            <person name="Huang P."/>
            <person name="Jenkins J."/>
            <person name="Grimwood J."/>
            <person name="Barry K."/>
            <person name="Healey A."/>
            <person name="Mamidi S."/>
            <person name="Sreedasyam A."/>
            <person name="Shu S."/>
            <person name="Feldman M."/>
            <person name="Wu J."/>
            <person name="Yu Y."/>
            <person name="Chen C."/>
            <person name="Johnson J."/>
            <person name="Rokhsar D."/>
            <person name="Baxter I."/>
            <person name="Schmutz J."/>
            <person name="Brutnell T."/>
            <person name="Kellogg E."/>
        </authorList>
    </citation>
    <scope>NUCLEOTIDE SEQUENCE [LARGE SCALE GENOMIC DNA]</scope>
</reference>
<organism evidence="1 2">
    <name type="scientific">Setaria viridis</name>
    <name type="common">Green bristlegrass</name>
    <name type="synonym">Setaria italica subsp. viridis</name>
    <dbReference type="NCBI Taxonomy" id="4556"/>
    <lineage>
        <taxon>Eukaryota</taxon>
        <taxon>Viridiplantae</taxon>
        <taxon>Streptophyta</taxon>
        <taxon>Embryophyta</taxon>
        <taxon>Tracheophyta</taxon>
        <taxon>Spermatophyta</taxon>
        <taxon>Magnoliopsida</taxon>
        <taxon>Liliopsida</taxon>
        <taxon>Poales</taxon>
        <taxon>Poaceae</taxon>
        <taxon>PACMAD clade</taxon>
        <taxon>Panicoideae</taxon>
        <taxon>Panicodae</taxon>
        <taxon>Paniceae</taxon>
        <taxon>Cenchrinae</taxon>
        <taxon>Setaria</taxon>
    </lineage>
</organism>
<evidence type="ECO:0000313" key="1">
    <source>
        <dbReference type="EMBL" id="TKW00569.1"/>
    </source>
</evidence>
<dbReference type="EMBL" id="CM016559">
    <property type="protein sequence ID" value="TKW00569.1"/>
    <property type="molecule type" value="Genomic_DNA"/>
</dbReference>
<dbReference type="Proteomes" id="UP000298652">
    <property type="component" value="Chromosome 8"/>
</dbReference>
<accession>A0A4U6TJ13</accession>
<protein>
    <submittedName>
        <fullName evidence="1">Uncharacterized protein</fullName>
    </submittedName>
</protein>
<dbReference type="Gramene" id="TKW00569">
    <property type="protein sequence ID" value="TKW00569"/>
    <property type="gene ID" value="SEVIR_8G118950v2"/>
</dbReference>
<dbReference type="AlphaFoldDB" id="A0A4U6TJ13"/>
<evidence type="ECO:0000313" key="2">
    <source>
        <dbReference type="Proteomes" id="UP000298652"/>
    </source>
</evidence>
<name>A0A4U6TJ13_SETVI</name>
<keyword evidence="2" id="KW-1185">Reference proteome</keyword>
<sequence>MTSQFANLARKNTCTAVQVIAYGYVELNQA</sequence>
<gene>
    <name evidence="1" type="ORF">SEVIR_8G118950v2</name>
</gene>
<proteinExistence type="predicted"/>